<feature type="region of interest" description="Disordered" evidence="1">
    <location>
        <begin position="175"/>
        <end position="212"/>
    </location>
</feature>
<gene>
    <name evidence="2" type="ORF">GLW36_11160</name>
</gene>
<dbReference type="Pfam" id="PF26508">
    <property type="entry name" value="DUF8170"/>
    <property type="match status" value="1"/>
</dbReference>
<comment type="caution">
    <text evidence="2">The sequence shown here is derived from an EMBL/GenBank/DDBJ whole genome shotgun (WGS) entry which is preliminary data.</text>
</comment>
<dbReference type="InterPro" id="IPR058483">
    <property type="entry name" value="DUF8170"/>
</dbReference>
<dbReference type="Proteomes" id="UP000460194">
    <property type="component" value="Unassembled WGS sequence"/>
</dbReference>
<dbReference type="RefSeq" id="WP_159369225.1">
    <property type="nucleotide sequence ID" value="NZ_WMEO01000018.1"/>
</dbReference>
<accession>A0A6B1I8Q3</accession>
<proteinExistence type="predicted"/>
<protein>
    <submittedName>
        <fullName evidence="2">Uncharacterized protein</fullName>
    </submittedName>
</protein>
<evidence type="ECO:0000313" key="2">
    <source>
        <dbReference type="EMBL" id="MYL17202.1"/>
    </source>
</evidence>
<dbReference type="AlphaFoldDB" id="A0A6B1I8Q3"/>
<evidence type="ECO:0000313" key="3">
    <source>
        <dbReference type="Proteomes" id="UP000460194"/>
    </source>
</evidence>
<reference evidence="2 3" key="1">
    <citation type="submission" date="2019-11" db="EMBL/GenBank/DDBJ databases">
        <title>Genome sequences of 17 halophilic strains isolated from different environments.</title>
        <authorList>
            <person name="Furrow R.E."/>
        </authorList>
    </citation>
    <scope>NUCLEOTIDE SEQUENCE [LARGE SCALE GENOMIC DNA]</scope>
    <source>
        <strain evidence="2 3">22517_05_Cabo</strain>
    </source>
</reference>
<evidence type="ECO:0000256" key="1">
    <source>
        <dbReference type="SAM" id="MobiDB-lite"/>
    </source>
</evidence>
<dbReference type="EMBL" id="WMEO01000018">
    <property type="protein sequence ID" value="MYL17202.1"/>
    <property type="molecule type" value="Genomic_DNA"/>
</dbReference>
<name>A0A6B1I8Q3_9EURY</name>
<sequence length="245" mass="27414">MAGPVDPNRILNSEGSGVGSILGEDEVRHVASLDIQKEELQALAKFKLQLEFVKNNKISYLVLGDFSEHPKRRLNLVCQQLNGKSDTAAKTLIKLPYFEELDDVSTEAAQSNLETYLKFQSVARIVTAIVFVSEGRNAGSSVELGDLTPNGGNPDNHPFFAKTNLAVRDYSDLSEQEISSDHPSYDDVFSTSSDDEPEMTTPRPYSSPQESKFEIFEREGRCWTWDTRKSLWEVADEIHEVVRGP</sequence>
<organism evidence="2 3">
    <name type="scientific">Halorubrum distributum</name>
    <dbReference type="NCBI Taxonomy" id="29283"/>
    <lineage>
        <taxon>Archaea</taxon>
        <taxon>Methanobacteriati</taxon>
        <taxon>Methanobacteriota</taxon>
        <taxon>Stenosarchaea group</taxon>
        <taxon>Halobacteria</taxon>
        <taxon>Halobacteriales</taxon>
        <taxon>Haloferacaceae</taxon>
        <taxon>Halorubrum</taxon>
        <taxon>Halorubrum distributum group</taxon>
    </lineage>
</organism>